<keyword evidence="5" id="KW-0336">GPI-anchor</keyword>
<organism evidence="13">
    <name type="scientific">Gaeumannomyces tritici (strain R3-111a-1)</name>
    <name type="common">Wheat and barley take-all root rot fungus</name>
    <name type="synonym">Gaeumannomyces graminis var. tritici</name>
    <dbReference type="NCBI Taxonomy" id="644352"/>
    <lineage>
        <taxon>Eukaryota</taxon>
        <taxon>Fungi</taxon>
        <taxon>Dikarya</taxon>
        <taxon>Ascomycota</taxon>
        <taxon>Pezizomycotina</taxon>
        <taxon>Sordariomycetes</taxon>
        <taxon>Sordariomycetidae</taxon>
        <taxon>Magnaporthales</taxon>
        <taxon>Magnaporthaceae</taxon>
        <taxon>Gaeumannomyces</taxon>
    </lineage>
</organism>
<feature type="disulfide bond" evidence="9">
    <location>
        <begin position="51"/>
        <end position="58"/>
    </location>
</feature>
<keyword evidence="7 9" id="KW-1015">Disulfide bond</keyword>
<evidence type="ECO:0000256" key="2">
    <source>
        <dbReference type="ARBA" id="ARBA00004613"/>
    </source>
</evidence>
<dbReference type="eggNOG" id="ENOG502RVN5">
    <property type="taxonomic scope" value="Eukaryota"/>
</dbReference>
<accession>J3NZ51</accession>
<dbReference type="STRING" id="644352.J3NZ51"/>
<sequence>MKFSTSLNVVAASVAAFAGVAAAQDCVATALKVIPQCAQACFIKGAPSIGCAGTDFQCQCKSQPKLMAAVEGCVQTACPTSSYQAVIDGGAQVCGCAAGLSAATAQGSNTATGTVAPTNTVLPTKPTTTKPTTVPTAAANRPSVGMAKEMGILAGVFGTTLFAALAL</sequence>
<evidence type="ECO:0000313" key="13">
    <source>
        <dbReference type="EMBL" id="EJT76634.1"/>
    </source>
</evidence>
<dbReference type="PROSITE" id="PS52012">
    <property type="entry name" value="CFEM"/>
    <property type="match status" value="1"/>
</dbReference>
<evidence type="ECO:0000256" key="3">
    <source>
        <dbReference type="ARBA" id="ARBA00010031"/>
    </source>
</evidence>
<evidence type="ECO:0000256" key="10">
    <source>
        <dbReference type="SAM" id="MobiDB-lite"/>
    </source>
</evidence>
<evidence type="ECO:0000256" key="9">
    <source>
        <dbReference type="PROSITE-ProRule" id="PRU01356"/>
    </source>
</evidence>
<evidence type="ECO:0000256" key="7">
    <source>
        <dbReference type="ARBA" id="ARBA00023157"/>
    </source>
</evidence>
<dbReference type="RefSeq" id="XP_009222634.1">
    <property type="nucleotide sequence ID" value="XM_009224370.1"/>
</dbReference>
<keyword evidence="4" id="KW-0964">Secreted</keyword>
<dbReference type="EnsemblFungi" id="EJT76634">
    <property type="protein sequence ID" value="EJT76634"/>
    <property type="gene ID" value="GGTG_06551"/>
</dbReference>
<evidence type="ECO:0000259" key="12">
    <source>
        <dbReference type="PROSITE" id="PS52012"/>
    </source>
</evidence>
<reference evidence="13" key="3">
    <citation type="submission" date="2010-09" db="EMBL/GenBank/DDBJ databases">
        <title>Annotation of Gaeumannomyces graminis var. tritici R3-111a-1.</title>
        <authorList>
            <consortium name="The Broad Institute Genome Sequencing Platform"/>
            <person name="Ma L.-J."/>
            <person name="Dead R."/>
            <person name="Young S.K."/>
            <person name="Zeng Q."/>
            <person name="Gargeya S."/>
            <person name="Fitzgerald M."/>
            <person name="Haas B."/>
            <person name="Abouelleil A."/>
            <person name="Alvarado L."/>
            <person name="Arachchi H.M."/>
            <person name="Berlin A."/>
            <person name="Brown A."/>
            <person name="Chapman S.B."/>
            <person name="Chen Z."/>
            <person name="Dunbar C."/>
            <person name="Freedman E."/>
            <person name="Gearin G."/>
            <person name="Gellesch M."/>
            <person name="Goldberg J."/>
            <person name="Griggs A."/>
            <person name="Gujja S."/>
            <person name="Heiman D."/>
            <person name="Howarth C."/>
            <person name="Larson L."/>
            <person name="Lui A."/>
            <person name="MacDonald P.J.P."/>
            <person name="Mehta T."/>
            <person name="Montmayeur A."/>
            <person name="Murphy C."/>
            <person name="Neiman D."/>
            <person name="Pearson M."/>
            <person name="Priest M."/>
            <person name="Roberts A."/>
            <person name="Saif S."/>
            <person name="Shea T."/>
            <person name="Shenoy N."/>
            <person name="Sisk P."/>
            <person name="Stolte C."/>
            <person name="Sykes S."/>
            <person name="Yandava C."/>
            <person name="Wortman J."/>
            <person name="Nusbaum C."/>
            <person name="Birren B."/>
        </authorList>
    </citation>
    <scope>NUCLEOTIDE SEQUENCE</scope>
    <source>
        <strain evidence="13">R3-111a-1</strain>
    </source>
</reference>
<keyword evidence="8" id="KW-0449">Lipoprotein</keyword>
<keyword evidence="6 11" id="KW-0732">Signal</keyword>
<keyword evidence="5" id="KW-0325">Glycoprotein</keyword>
<evidence type="ECO:0000256" key="1">
    <source>
        <dbReference type="ARBA" id="ARBA00004589"/>
    </source>
</evidence>
<reference evidence="14" key="5">
    <citation type="submission" date="2018-04" db="UniProtKB">
        <authorList>
            <consortium name="EnsemblFungi"/>
        </authorList>
    </citation>
    <scope>IDENTIFICATION</scope>
    <source>
        <strain evidence="14">R3-111a-1</strain>
    </source>
</reference>
<dbReference type="SMART" id="SM00747">
    <property type="entry name" value="CFEM"/>
    <property type="match status" value="1"/>
</dbReference>
<feature type="binding site" description="axial binding residue" evidence="9">
    <location>
        <position position="55"/>
    </location>
    <ligand>
        <name>heme</name>
        <dbReference type="ChEBI" id="CHEBI:30413"/>
    </ligand>
    <ligandPart>
        <name>Fe</name>
        <dbReference type="ChEBI" id="CHEBI:18248"/>
    </ligandPart>
</feature>
<dbReference type="GO" id="GO:0005576">
    <property type="term" value="C:extracellular region"/>
    <property type="evidence" value="ECO:0007669"/>
    <property type="project" value="UniProtKB-SubCell"/>
</dbReference>
<feature type="domain" description="CFEM" evidence="12">
    <location>
        <begin position="9"/>
        <end position="121"/>
    </location>
</feature>
<evidence type="ECO:0000313" key="15">
    <source>
        <dbReference type="Proteomes" id="UP000006039"/>
    </source>
</evidence>
<feature type="signal peptide" evidence="11">
    <location>
        <begin position="1"/>
        <end position="23"/>
    </location>
</feature>
<comment type="caution">
    <text evidence="9">Lacks conserved residue(s) required for the propagation of feature annotation.</text>
</comment>
<feature type="compositionally biased region" description="Low complexity" evidence="10">
    <location>
        <begin position="117"/>
        <end position="136"/>
    </location>
</feature>
<reference evidence="15" key="1">
    <citation type="submission" date="2010-07" db="EMBL/GenBank/DDBJ databases">
        <title>The genome sequence of Gaeumannomyces graminis var. tritici strain R3-111a-1.</title>
        <authorList>
            <consortium name="The Broad Institute Genome Sequencing Platform"/>
            <person name="Ma L.-J."/>
            <person name="Dead R."/>
            <person name="Young S."/>
            <person name="Zeng Q."/>
            <person name="Koehrsen M."/>
            <person name="Alvarado L."/>
            <person name="Berlin A."/>
            <person name="Chapman S.B."/>
            <person name="Chen Z."/>
            <person name="Freedman E."/>
            <person name="Gellesch M."/>
            <person name="Goldberg J."/>
            <person name="Griggs A."/>
            <person name="Gujja S."/>
            <person name="Heilman E.R."/>
            <person name="Heiman D."/>
            <person name="Hepburn T."/>
            <person name="Howarth C."/>
            <person name="Jen D."/>
            <person name="Larson L."/>
            <person name="Mehta T."/>
            <person name="Neiman D."/>
            <person name="Pearson M."/>
            <person name="Roberts A."/>
            <person name="Saif S."/>
            <person name="Shea T."/>
            <person name="Shenoy N."/>
            <person name="Sisk P."/>
            <person name="Stolte C."/>
            <person name="Sykes S."/>
            <person name="Walk T."/>
            <person name="White J."/>
            <person name="Yandava C."/>
            <person name="Haas B."/>
            <person name="Nusbaum C."/>
            <person name="Birren B."/>
        </authorList>
    </citation>
    <scope>NUCLEOTIDE SEQUENCE [LARGE SCALE GENOMIC DNA]</scope>
    <source>
        <strain evidence="15">R3-111a-1</strain>
    </source>
</reference>
<dbReference type="OrthoDB" id="3767534at2759"/>
<dbReference type="Proteomes" id="UP000006039">
    <property type="component" value="Unassembled WGS sequence"/>
</dbReference>
<dbReference type="AlphaFoldDB" id="J3NZ51"/>
<keyword evidence="9" id="KW-0479">Metal-binding</keyword>
<comment type="subcellular location">
    <subcellularLocation>
        <location evidence="1">Membrane</location>
        <topology evidence="1">Lipid-anchor</topology>
        <topology evidence="1">GPI-anchor</topology>
    </subcellularLocation>
    <subcellularLocation>
        <location evidence="2">Secreted</location>
    </subcellularLocation>
</comment>
<keyword evidence="9" id="KW-0349">Heme</keyword>
<dbReference type="EMBL" id="GL385397">
    <property type="protein sequence ID" value="EJT76634.1"/>
    <property type="molecule type" value="Genomic_DNA"/>
</dbReference>
<feature type="region of interest" description="Disordered" evidence="10">
    <location>
        <begin position="117"/>
        <end position="138"/>
    </location>
</feature>
<reference evidence="14" key="4">
    <citation type="journal article" date="2015" name="G3 (Bethesda)">
        <title>Genome sequences of three phytopathogenic species of the Magnaporthaceae family of fungi.</title>
        <authorList>
            <person name="Okagaki L.H."/>
            <person name="Nunes C.C."/>
            <person name="Sailsbery J."/>
            <person name="Clay B."/>
            <person name="Brown D."/>
            <person name="John T."/>
            <person name="Oh Y."/>
            <person name="Young N."/>
            <person name="Fitzgerald M."/>
            <person name="Haas B.J."/>
            <person name="Zeng Q."/>
            <person name="Young S."/>
            <person name="Adiconis X."/>
            <person name="Fan L."/>
            <person name="Levin J.Z."/>
            <person name="Mitchell T.K."/>
            <person name="Okubara P.A."/>
            <person name="Farman M.L."/>
            <person name="Kohn L.M."/>
            <person name="Birren B."/>
            <person name="Ma L.-J."/>
            <person name="Dean R.A."/>
        </authorList>
    </citation>
    <scope>NUCLEOTIDE SEQUENCE</scope>
    <source>
        <strain evidence="14">R3-111a-1</strain>
    </source>
</reference>
<dbReference type="GO" id="GO:0098552">
    <property type="term" value="C:side of membrane"/>
    <property type="evidence" value="ECO:0007669"/>
    <property type="project" value="UniProtKB-KW"/>
</dbReference>
<comment type="similarity">
    <text evidence="3">Belongs to the RBT5 family.</text>
</comment>
<gene>
    <name evidence="14" type="primary">20347009</name>
    <name evidence="13" type="ORF">GGTG_06551</name>
</gene>
<evidence type="ECO:0000313" key="14">
    <source>
        <dbReference type="EnsemblFungi" id="EJT76634"/>
    </source>
</evidence>
<dbReference type="Pfam" id="PF05730">
    <property type="entry name" value="CFEM"/>
    <property type="match status" value="1"/>
</dbReference>
<dbReference type="InterPro" id="IPR008427">
    <property type="entry name" value="Extracellular_membr_CFEM_dom"/>
</dbReference>
<keyword evidence="9" id="KW-0408">Iron</keyword>
<evidence type="ECO:0000256" key="6">
    <source>
        <dbReference type="ARBA" id="ARBA00022729"/>
    </source>
</evidence>
<proteinExistence type="inferred from homology"/>
<evidence type="ECO:0000256" key="4">
    <source>
        <dbReference type="ARBA" id="ARBA00022525"/>
    </source>
</evidence>
<dbReference type="GeneID" id="20347009"/>
<evidence type="ECO:0000256" key="5">
    <source>
        <dbReference type="ARBA" id="ARBA00022622"/>
    </source>
</evidence>
<dbReference type="VEuPathDB" id="FungiDB:GGTG_06551"/>
<dbReference type="HOGENOM" id="CLU_122008_0_0_1"/>
<feature type="chain" id="PRO_5015094691" description="CFEM domain-containing protein" evidence="11">
    <location>
        <begin position="24"/>
        <end position="167"/>
    </location>
</feature>
<protein>
    <recommendedName>
        <fullName evidence="12">CFEM domain-containing protein</fullName>
    </recommendedName>
</protein>
<keyword evidence="5" id="KW-0472">Membrane</keyword>
<reference evidence="13" key="2">
    <citation type="submission" date="2010-07" db="EMBL/GenBank/DDBJ databases">
        <authorList>
            <consortium name="The Broad Institute Genome Sequencing Platform"/>
            <consortium name="Broad Institute Genome Sequencing Center for Infectious Disease"/>
            <person name="Ma L.-J."/>
            <person name="Dead R."/>
            <person name="Young S."/>
            <person name="Zeng Q."/>
            <person name="Koehrsen M."/>
            <person name="Alvarado L."/>
            <person name="Berlin A."/>
            <person name="Chapman S.B."/>
            <person name="Chen Z."/>
            <person name="Freedman E."/>
            <person name="Gellesch M."/>
            <person name="Goldberg J."/>
            <person name="Griggs A."/>
            <person name="Gujja S."/>
            <person name="Heilman E.R."/>
            <person name="Heiman D."/>
            <person name="Hepburn T."/>
            <person name="Howarth C."/>
            <person name="Jen D."/>
            <person name="Larson L."/>
            <person name="Mehta T."/>
            <person name="Neiman D."/>
            <person name="Pearson M."/>
            <person name="Roberts A."/>
            <person name="Saif S."/>
            <person name="Shea T."/>
            <person name="Shenoy N."/>
            <person name="Sisk P."/>
            <person name="Stolte C."/>
            <person name="Sykes S."/>
            <person name="Walk T."/>
            <person name="White J."/>
            <person name="Yandava C."/>
            <person name="Haas B."/>
            <person name="Nusbaum C."/>
            <person name="Birren B."/>
        </authorList>
    </citation>
    <scope>NUCLEOTIDE SEQUENCE</scope>
    <source>
        <strain evidence="13">R3-111a-1</strain>
    </source>
</reference>
<dbReference type="GO" id="GO:0046872">
    <property type="term" value="F:metal ion binding"/>
    <property type="evidence" value="ECO:0007669"/>
    <property type="project" value="UniProtKB-UniRule"/>
</dbReference>
<evidence type="ECO:0000256" key="11">
    <source>
        <dbReference type="SAM" id="SignalP"/>
    </source>
</evidence>
<keyword evidence="15" id="KW-1185">Reference proteome</keyword>
<evidence type="ECO:0000256" key="8">
    <source>
        <dbReference type="ARBA" id="ARBA00023288"/>
    </source>
</evidence>
<name>J3NZ51_GAET3</name>